<evidence type="ECO:0000256" key="7">
    <source>
        <dbReference type="SAM" id="Phobius"/>
    </source>
</evidence>
<feature type="transmembrane region" description="Helical" evidence="7">
    <location>
        <begin position="402"/>
        <end position="427"/>
    </location>
</feature>
<dbReference type="GO" id="GO:0016020">
    <property type="term" value="C:membrane"/>
    <property type="evidence" value="ECO:0007669"/>
    <property type="project" value="UniProtKB-SubCell"/>
</dbReference>
<accession>A0A9Q0REF2</accession>
<comment type="subcellular location">
    <subcellularLocation>
        <location evidence="1">Membrane</location>
        <topology evidence="1">Multi-pass membrane protein</topology>
    </subcellularLocation>
</comment>
<dbReference type="InterPro" id="IPR004299">
    <property type="entry name" value="MBOAT_fam"/>
</dbReference>
<dbReference type="InterPro" id="IPR049941">
    <property type="entry name" value="LPLAT_7/PORCN-like"/>
</dbReference>
<dbReference type="PANTHER" id="PTHR13906">
    <property type="entry name" value="PORCUPINE"/>
    <property type="match status" value="1"/>
</dbReference>
<feature type="transmembrane region" description="Helical" evidence="7">
    <location>
        <begin position="215"/>
        <end position="232"/>
    </location>
</feature>
<feature type="transmembrane region" description="Helical" evidence="7">
    <location>
        <begin position="12"/>
        <end position="29"/>
    </location>
</feature>
<keyword evidence="6" id="KW-0012">Acyltransferase</keyword>
<keyword evidence="9" id="KW-1185">Reference proteome</keyword>
<dbReference type="PANTHER" id="PTHR13906:SF4">
    <property type="entry name" value="LYSOPHOSPHOLIPID ACYLTRANSFERASE 6"/>
    <property type="match status" value="1"/>
</dbReference>
<dbReference type="Pfam" id="PF03062">
    <property type="entry name" value="MBOAT"/>
    <property type="match status" value="1"/>
</dbReference>
<evidence type="ECO:0000256" key="1">
    <source>
        <dbReference type="ARBA" id="ARBA00004141"/>
    </source>
</evidence>
<comment type="caution">
    <text evidence="8">The sequence shown here is derived from an EMBL/GenBank/DDBJ whole genome shotgun (WGS) entry which is preliminary data.</text>
</comment>
<feature type="transmembrane region" description="Helical" evidence="7">
    <location>
        <begin position="160"/>
        <end position="180"/>
    </location>
</feature>
<feature type="transmembrane region" description="Helical" evidence="7">
    <location>
        <begin position="64"/>
        <end position="82"/>
    </location>
</feature>
<evidence type="ECO:0000256" key="2">
    <source>
        <dbReference type="ARBA" id="ARBA00022679"/>
    </source>
</evidence>
<gene>
    <name evidence="8" type="ORF">M0811_00432</name>
</gene>
<dbReference type="GO" id="GO:0030258">
    <property type="term" value="P:lipid modification"/>
    <property type="evidence" value="ECO:0007669"/>
    <property type="project" value="TreeGrafter"/>
</dbReference>
<dbReference type="AlphaFoldDB" id="A0A9Q0REF2"/>
<dbReference type="EMBL" id="JAPDFW010000059">
    <property type="protein sequence ID" value="KAJ5077112.1"/>
    <property type="molecule type" value="Genomic_DNA"/>
</dbReference>
<feature type="transmembrane region" description="Helical" evidence="7">
    <location>
        <begin position="363"/>
        <end position="381"/>
    </location>
</feature>
<dbReference type="OrthoDB" id="286734at2759"/>
<evidence type="ECO:0000256" key="4">
    <source>
        <dbReference type="ARBA" id="ARBA00022989"/>
    </source>
</evidence>
<feature type="transmembrane region" description="Helical" evidence="7">
    <location>
        <begin position="41"/>
        <end position="58"/>
    </location>
</feature>
<keyword evidence="4 7" id="KW-1133">Transmembrane helix</keyword>
<protein>
    <submittedName>
        <fullName evidence="8">Oysgedart isoform a</fullName>
    </submittedName>
</protein>
<reference evidence="8" key="1">
    <citation type="submission" date="2022-10" db="EMBL/GenBank/DDBJ databases">
        <title>Novel sulphate-reducing endosymbionts in the free-living metamonad Anaeramoeba.</title>
        <authorList>
            <person name="Jerlstrom-Hultqvist J."/>
            <person name="Cepicka I."/>
            <person name="Gallot-Lavallee L."/>
            <person name="Salas-Leiva D."/>
            <person name="Curtis B.A."/>
            <person name="Zahonova K."/>
            <person name="Pipaliya S."/>
            <person name="Dacks J."/>
            <person name="Roger A.J."/>
        </authorList>
    </citation>
    <scope>NUCLEOTIDE SEQUENCE</scope>
    <source>
        <strain evidence="8">BMAN</strain>
    </source>
</reference>
<dbReference type="Proteomes" id="UP001149090">
    <property type="component" value="Unassembled WGS sequence"/>
</dbReference>
<sequence>MPHFLDEIAATVGLEGDLFLTVVLVLLSYPLGFAMRLIKNVTFRHIYSLVLGVLYIFLCFNWQIFHFIIPGLICYLLLYFNVKYSRRIVFYFMLCYLFGLHVYGMITRYLEYTLDITGPMMLLTTRLSSLGYNIHDGSGRNKRVTKDQKERSIPHLPSLLHYWSFIFYFGGILMGPPYEIREFLDFMSHKLNLDKPKDAKPDKLTDGLFEGLKKLLTSFFFGGLMFFLSIYFNDDFLKTGGYLKSNWIRRFLFSIGLGIAVRSRYYTGMIMSEGANIFSGFGFNGYDKNGNKKWDRLVVFHPIKVETAQSWRDVSESWNIRVNAWLKRYAYLRFAPIGTNKSTTVASYLTYLISAFWHGLYPGYYMAFLTMSLVLEAGKAMRRNVRPFFLKDNGDGNYPFKYIYDGIGTIIIGFGAANYCGLPFHFLEFKTALMYWKGLYFYLHILCIVVLVVFTVGGKFMLRFKKVKLENERRKALHEKISREQTKDKQD</sequence>
<evidence type="ECO:0000256" key="3">
    <source>
        <dbReference type="ARBA" id="ARBA00022692"/>
    </source>
</evidence>
<dbReference type="OMA" id="WHGTRPG"/>
<dbReference type="GO" id="GO:0016746">
    <property type="term" value="F:acyltransferase activity"/>
    <property type="evidence" value="ECO:0007669"/>
    <property type="project" value="UniProtKB-KW"/>
</dbReference>
<feature type="transmembrane region" description="Helical" evidence="7">
    <location>
        <begin position="337"/>
        <end position="357"/>
    </location>
</feature>
<keyword evidence="5 7" id="KW-0472">Membrane</keyword>
<keyword evidence="2" id="KW-0808">Transferase</keyword>
<feature type="transmembrane region" description="Helical" evidence="7">
    <location>
        <begin position="89"/>
        <end position="110"/>
    </location>
</feature>
<evidence type="ECO:0000313" key="9">
    <source>
        <dbReference type="Proteomes" id="UP001149090"/>
    </source>
</evidence>
<feature type="transmembrane region" description="Helical" evidence="7">
    <location>
        <begin position="247"/>
        <end position="265"/>
    </location>
</feature>
<keyword evidence="3 7" id="KW-0812">Transmembrane</keyword>
<organism evidence="8 9">
    <name type="scientific">Anaeramoeba ignava</name>
    <name type="common">Anaerobic marine amoeba</name>
    <dbReference type="NCBI Taxonomy" id="1746090"/>
    <lineage>
        <taxon>Eukaryota</taxon>
        <taxon>Metamonada</taxon>
        <taxon>Anaeramoebidae</taxon>
        <taxon>Anaeramoeba</taxon>
    </lineage>
</organism>
<proteinExistence type="predicted"/>
<evidence type="ECO:0000256" key="6">
    <source>
        <dbReference type="ARBA" id="ARBA00023315"/>
    </source>
</evidence>
<evidence type="ECO:0000256" key="5">
    <source>
        <dbReference type="ARBA" id="ARBA00023136"/>
    </source>
</evidence>
<evidence type="ECO:0000313" key="8">
    <source>
        <dbReference type="EMBL" id="KAJ5077112.1"/>
    </source>
</evidence>
<name>A0A9Q0REF2_ANAIG</name>
<feature type="transmembrane region" description="Helical" evidence="7">
    <location>
        <begin position="439"/>
        <end position="462"/>
    </location>
</feature>